<keyword evidence="2 4" id="KW-0863">Zinc-finger</keyword>
<dbReference type="InterPro" id="IPR002893">
    <property type="entry name" value="Znf_MYND"/>
</dbReference>
<dbReference type="PROSITE" id="PS50865">
    <property type="entry name" value="ZF_MYND_2"/>
    <property type="match status" value="1"/>
</dbReference>
<organism evidence="6 7">
    <name type="scientific">Armillaria tabescens</name>
    <name type="common">Ringless honey mushroom</name>
    <name type="synonym">Agaricus tabescens</name>
    <dbReference type="NCBI Taxonomy" id="1929756"/>
    <lineage>
        <taxon>Eukaryota</taxon>
        <taxon>Fungi</taxon>
        <taxon>Dikarya</taxon>
        <taxon>Basidiomycota</taxon>
        <taxon>Agaricomycotina</taxon>
        <taxon>Agaricomycetes</taxon>
        <taxon>Agaricomycetidae</taxon>
        <taxon>Agaricales</taxon>
        <taxon>Marasmiineae</taxon>
        <taxon>Physalacriaceae</taxon>
        <taxon>Desarmillaria</taxon>
    </lineage>
</organism>
<keyword evidence="3" id="KW-0862">Zinc</keyword>
<name>A0AA39JVY0_ARMTA</name>
<proteinExistence type="predicted"/>
<dbReference type="AlphaFoldDB" id="A0AA39JVY0"/>
<evidence type="ECO:0000256" key="4">
    <source>
        <dbReference type="PROSITE-ProRule" id="PRU00134"/>
    </source>
</evidence>
<protein>
    <recommendedName>
        <fullName evidence="5">MYND-type domain-containing protein</fullName>
    </recommendedName>
</protein>
<accession>A0AA39JVY0</accession>
<evidence type="ECO:0000256" key="3">
    <source>
        <dbReference type="ARBA" id="ARBA00022833"/>
    </source>
</evidence>
<evidence type="ECO:0000313" key="6">
    <source>
        <dbReference type="EMBL" id="KAK0449592.1"/>
    </source>
</evidence>
<comment type="caution">
    <text evidence="6">The sequence shown here is derived from an EMBL/GenBank/DDBJ whole genome shotgun (WGS) entry which is preliminary data.</text>
</comment>
<gene>
    <name evidence="6" type="ORF">EV420DRAFT_1564888</name>
</gene>
<dbReference type="Gene3D" id="6.10.140.2220">
    <property type="match status" value="1"/>
</dbReference>
<evidence type="ECO:0000259" key="5">
    <source>
        <dbReference type="PROSITE" id="PS50865"/>
    </source>
</evidence>
<evidence type="ECO:0000256" key="1">
    <source>
        <dbReference type="ARBA" id="ARBA00022723"/>
    </source>
</evidence>
<dbReference type="GO" id="GO:0008270">
    <property type="term" value="F:zinc ion binding"/>
    <property type="evidence" value="ECO:0007669"/>
    <property type="project" value="UniProtKB-KW"/>
</dbReference>
<dbReference type="RefSeq" id="XP_060326884.1">
    <property type="nucleotide sequence ID" value="XM_060474000.1"/>
</dbReference>
<keyword evidence="1" id="KW-0479">Metal-binding</keyword>
<dbReference type="EMBL" id="JAUEPS010000038">
    <property type="protein sequence ID" value="KAK0449592.1"/>
    <property type="molecule type" value="Genomic_DNA"/>
</dbReference>
<evidence type="ECO:0000256" key="2">
    <source>
        <dbReference type="ARBA" id="ARBA00022771"/>
    </source>
</evidence>
<dbReference type="SUPFAM" id="SSF144232">
    <property type="entry name" value="HIT/MYND zinc finger-like"/>
    <property type="match status" value="1"/>
</dbReference>
<feature type="domain" description="MYND-type" evidence="5">
    <location>
        <begin position="400"/>
        <end position="440"/>
    </location>
</feature>
<dbReference type="Pfam" id="PF01753">
    <property type="entry name" value="zf-MYND"/>
    <property type="match status" value="1"/>
</dbReference>
<dbReference type="Proteomes" id="UP001175211">
    <property type="component" value="Unassembled WGS sequence"/>
</dbReference>
<keyword evidence="7" id="KW-1185">Reference proteome</keyword>
<reference evidence="6" key="1">
    <citation type="submission" date="2023-06" db="EMBL/GenBank/DDBJ databases">
        <authorList>
            <consortium name="Lawrence Berkeley National Laboratory"/>
            <person name="Ahrendt S."/>
            <person name="Sahu N."/>
            <person name="Indic B."/>
            <person name="Wong-Bajracharya J."/>
            <person name="Merenyi Z."/>
            <person name="Ke H.-M."/>
            <person name="Monk M."/>
            <person name="Kocsube S."/>
            <person name="Drula E."/>
            <person name="Lipzen A."/>
            <person name="Balint B."/>
            <person name="Henrissat B."/>
            <person name="Andreopoulos B."/>
            <person name="Martin F.M."/>
            <person name="Harder C.B."/>
            <person name="Rigling D."/>
            <person name="Ford K.L."/>
            <person name="Foster G.D."/>
            <person name="Pangilinan J."/>
            <person name="Papanicolaou A."/>
            <person name="Barry K."/>
            <person name="LaButti K."/>
            <person name="Viragh M."/>
            <person name="Koriabine M."/>
            <person name="Yan M."/>
            <person name="Riley R."/>
            <person name="Champramary S."/>
            <person name="Plett K.L."/>
            <person name="Tsai I.J."/>
            <person name="Slot J."/>
            <person name="Sipos G."/>
            <person name="Plett J."/>
            <person name="Nagy L.G."/>
            <person name="Grigoriev I.V."/>
        </authorList>
    </citation>
    <scope>NUCLEOTIDE SEQUENCE</scope>
    <source>
        <strain evidence="6">CCBAS 213</strain>
    </source>
</reference>
<sequence length="556" mass="62531">MSSFKLELYHAAKEGSTVALAALSSLAALDPSAFHDVVAAVRHQLRCAGPQYTSVASSKRFDIATGCFKSLWTALGSENSKVLRDPSNVTLLAETWPELCSWIVEYLKFFVVEASMTPELQDFLATSKTLDLLHLLLENDSLLHLMIQSLDLISCLTEISMCLLFTETPLPSQYLPTMQIILKLGRRDEITSRDARAAVGKTLDAMHSARITMVLFRIIRLTEHPAMSSSEINTVLSFLSCCSASSSKFHANHLIHGSVSWICGMLSRMLKCSYAHRQHARSCALYLRHCIEKGPRWAAQAVERHLVELLLKALPHASDDFTNVISGLFDSIHVHLLFRGVLRHVCRSIERIERLGLDSQLANASVSARETWEAFKEVAEDRWVWRDVVASKGEFHECSNHMCMSTESPPPVRRCQGCLNVFYCSRDCQKKDWHAHKTDCQNVQQERREGFSPQLSQRDLHFIRFVAIQDIKTADDVRDALAKRVASVNNGFFPVVVVDYTTAPRSITVALMGRDHLHAEWPEAMEQLGTQEQLVRIIISSDGGEEFEIFTATTLE</sequence>
<dbReference type="GeneID" id="85357548"/>
<evidence type="ECO:0000313" key="7">
    <source>
        <dbReference type="Proteomes" id="UP001175211"/>
    </source>
</evidence>